<accession>A0ABW2X6N6</accession>
<evidence type="ECO:0000313" key="1">
    <source>
        <dbReference type="EMBL" id="MFD0629180.1"/>
    </source>
</evidence>
<reference evidence="2" key="1">
    <citation type="journal article" date="2019" name="Int. J. Syst. Evol. Microbiol.">
        <title>The Global Catalogue of Microorganisms (GCM) 10K type strain sequencing project: providing services to taxonomists for standard genome sequencing and annotation.</title>
        <authorList>
            <consortium name="The Broad Institute Genomics Platform"/>
            <consortium name="The Broad Institute Genome Sequencing Center for Infectious Disease"/>
            <person name="Wu L."/>
            <person name="Ma J."/>
        </authorList>
    </citation>
    <scope>NUCLEOTIDE SEQUENCE [LARGE SCALE GENOMIC DNA]</scope>
    <source>
        <strain evidence="2">JCM 12607</strain>
    </source>
</reference>
<keyword evidence="2" id="KW-1185">Reference proteome</keyword>
<proteinExistence type="predicted"/>
<dbReference type="EMBL" id="JBHTGL010000008">
    <property type="protein sequence ID" value="MFD0629180.1"/>
    <property type="molecule type" value="Genomic_DNA"/>
</dbReference>
<dbReference type="Proteomes" id="UP001596915">
    <property type="component" value="Unassembled WGS sequence"/>
</dbReference>
<comment type="caution">
    <text evidence="1">The sequence shown here is derived from an EMBL/GenBank/DDBJ whole genome shotgun (WGS) entry which is preliminary data.</text>
</comment>
<sequence>MLFETQDETEWRVHLCHLRAGPERIDWAMTRIDTLCGRLVQPTTYRLSLFVPDLAHDPGREQSDH</sequence>
<name>A0ABW2X6N6_9ACTN</name>
<gene>
    <name evidence="1" type="ORF">ACFQ2K_47765</name>
</gene>
<organism evidence="1 2">
    <name type="scientific">Streptomyces sanglieri</name>
    <dbReference type="NCBI Taxonomy" id="193460"/>
    <lineage>
        <taxon>Bacteria</taxon>
        <taxon>Bacillati</taxon>
        <taxon>Actinomycetota</taxon>
        <taxon>Actinomycetes</taxon>
        <taxon>Kitasatosporales</taxon>
        <taxon>Streptomycetaceae</taxon>
        <taxon>Streptomyces</taxon>
    </lineage>
</organism>
<evidence type="ECO:0000313" key="2">
    <source>
        <dbReference type="Proteomes" id="UP001596915"/>
    </source>
</evidence>
<protein>
    <submittedName>
        <fullName evidence="1">Uncharacterized protein</fullName>
    </submittedName>
</protein>